<keyword evidence="5 6" id="KW-0472">Membrane</keyword>
<gene>
    <name evidence="7" type="ORF">A3F84_02915</name>
</gene>
<feature type="transmembrane region" description="Helical" evidence="6">
    <location>
        <begin position="76"/>
        <end position="94"/>
    </location>
</feature>
<evidence type="ECO:0000256" key="4">
    <source>
        <dbReference type="ARBA" id="ARBA00022989"/>
    </source>
</evidence>
<comment type="subcellular location">
    <subcellularLocation>
        <location evidence="1">Cell membrane</location>
        <topology evidence="1">Multi-pass membrane protein</topology>
    </subcellularLocation>
</comment>
<feature type="transmembrane region" description="Helical" evidence="6">
    <location>
        <begin position="208"/>
        <end position="229"/>
    </location>
</feature>
<dbReference type="AlphaFoldDB" id="A0A1F6CCI9"/>
<evidence type="ECO:0000313" key="8">
    <source>
        <dbReference type="Proteomes" id="UP000178606"/>
    </source>
</evidence>
<feature type="transmembrane region" description="Helical" evidence="6">
    <location>
        <begin position="284"/>
        <end position="307"/>
    </location>
</feature>
<evidence type="ECO:0000256" key="2">
    <source>
        <dbReference type="ARBA" id="ARBA00022475"/>
    </source>
</evidence>
<feature type="transmembrane region" description="Helical" evidence="6">
    <location>
        <begin position="114"/>
        <end position="139"/>
    </location>
</feature>
<dbReference type="NCBIfam" id="TIGR00374">
    <property type="entry name" value="flippase-like domain"/>
    <property type="match status" value="1"/>
</dbReference>
<accession>A0A1F6CCI9</accession>
<dbReference type="PANTHER" id="PTHR40277:SF1">
    <property type="entry name" value="BLL5419 PROTEIN"/>
    <property type="match status" value="1"/>
</dbReference>
<dbReference type="EMBL" id="MFKF01000295">
    <property type="protein sequence ID" value="OGG46622.1"/>
    <property type="molecule type" value="Genomic_DNA"/>
</dbReference>
<evidence type="ECO:0000256" key="6">
    <source>
        <dbReference type="SAM" id="Phobius"/>
    </source>
</evidence>
<keyword evidence="2" id="KW-1003">Cell membrane</keyword>
<feature type="transmembrane region" description="Helical" evidence="6">
    <location>
        <begin position="43"/>
        <end position="64"/>
    </location>
</feature>
<organism evidence="7 8">
    <name type="scientific">Handelsmanbacteria sp. (strain RIFCSPLOWO2_12_FULL_64_10)</name>
    <dbReference type="NCBI Taxonomy" id="1817868"/>
    <lineage>
        <taxon>Bacteria</taxon>
        <taxon>Candidatus Handelsmaniibacteriota</taxon>
    </lineage>
</organism>
<comment type="caution">
    <text evidence="7">The sequence shown here is derived from an EMBL/GenBank/DDBJ whole genome shotgun (WGS) entry which is preliminary data.</text>
</comment>
<dbReference type="InterPro" id="IPR022791">
    <property type="entry name" value="L-PG_synthase/AglD"/>
</dbReference>
<evidence type="ECO:0000256" key="3">
    <source>
        <dbReference type="ARBA" id="ARBA00022692"/>
    </source>
</evidence>
<reference evidence="7 8" key="1">
    <citation type="journal article" date="2016" name="Nat. Commun.">
        <title>Thousands of microbial genomes shed light on interconnected biogeochemical processes in an aquifer system.</title>
        <authorList>
            <person name="Anantharaman K."/>
            <person name="Brown C.T."/>
            <person name="Hug L.A."/>
            <person name="Sharon I."/>
            <person name="Castelle C.J."/>
            <person name="Probst A.J."/>
            <person name="Thomas B.C."/>
            <person name="Singh A."/>
            <person name="Wilkins M.J."/>
            <person name="Karaoz U."/>
            <person name="Brodie E.L."/>
            <person name="Williams K.H."/>
            <person name="Hubbard S.S."/>
            <person name="Banfield J.F."/>
        </authorList>
    </citation>
    <scope>NUCLEOTIDE SEQUENCE [LARGE SCALE GENOMIC DNA]</scope>
    <source>
        <strain evidence="8">RIFCSPLOWO2_12_FULL_64_10</strain>
    </source>
</reference>
<dbReference type="Proteomes" id="UP000178606">
    <property type="component" value="Unassembled WGS sequence"/>
</dbReference>
<name>A0A1F6CCI9_HANXR</name>
<evidence type="ECO:0000256" key="1">
    <source>
        <dbReference type="ARBA" id="ARBA00004651"/>
    </source>
</evidence>
<keyword evidence="4 6" id="KW-1133">Transmembrane helix</keyword>
<dbReference type="GO" id="GO:0005886">
    <property type="term" value="C:plasma membrane"/>
    <property type="evidence" value="ECO:0007669"/>
    <property type="project" value="UniProtKB-SubCell"/>
</dbReference>
<keyword evidence="3 6" id="KW-0812">Transmembrane</keyword>
<evidence type="ECO:0000313" key="7">
    <source>
        <dbReference type="EMBL" id="OGG46622.1"/>
    </source>
</evidence>
<evidence type="ECO:0008006" key="9">
    <source>
        <dbReference type="Google" id="ProtNLM"/>
    </source>
</evidence>
<dbReference type="Pfam" id="PF03706">
    <property type="entry name" value="LPG_synthase_TM"/>
    <property type="match status" value="1"/>
</dbReference>
<dbReference type="PANTHER" id="PTHR40277">
    <property type="entry name" value="BLL5419 PROTEIN"/>
    <property type="match status" value="1"/>
</dbReference>
<proteinExistence type="predicted"/>
<evidence type="ECO:0000256" key="5">
    <source>
        <dbReference type="ARBA" id="ARBA00023136"/>
    </source>
</evidence>
<sequence length="315" mass="33732">MKRILLVLLKAGVSIGLMAIFFVEIDWPDVMAAVEAADVRLLWGAAGLFLASNLLGAVQWDLLLRAQGIVLPHLHVQGLYVVGVFFNNFLISNIGGDAVRVYDLRRVTGEGSPAFAATFVDRFVGLFTMTTFSLVAYLASPGTWGFGLLIPIVGLCAVLAGVLAVGFSRRISGLLEHVGRRLLPLPLGDRIGKVRGSFILYRSRMGTLAVVLCLSVLVQVLRVAVYYSVSEAMRLGVSFRHFLVFIPMIAVVAAVPISFGGIGVRENFGALLFQRVGVGLAPSLALMFLGYLAGIVASLVGGVVFVVRRVKKEGA</sequence>
<protein>
    <recommendedName>
        <fullName evidence="9">Flippase-like domain-containing protein</fullName>
    </recommendedName>
</protein>
<feature type="transmembrane region" description="Helical" evidence="6">
    <location>
        <begin position="146"/>
        <end position="167"/>
    </location>
</feature>
<feature type="transmembrane region" description="Helical" evidence="6">
    <location>
        <begin position="241"/>
        <end position="264"/>
    </location>
</feature>